<keyword evidence="2" id="KW-0812">Transmembrane</keyword>
<dbReference type="VEuPathDB" id="TrichDB:TVAG_483730"/>
<feature type="compositionally biased region" description="Low complexity" evidence="1">
    <location>
        <begin position="306"/>
        <end position="319"/>
    </location>
</feature>
<name>A2EA17_TRIV3</name>
<evidence type="ECO:0000313" key="3">
    <source>
        <dbReference type="EMBL" id="EAY10463.1"/>
    </source>
</evidence>
<sequence length="368" mass="42006">MFSLLCLATYVDEGFHTVTLDFYNSEVQINPNFDNSSVYFTFKLSDSYLYTPTLQFTYPNKSSVTKYFYSSTGISFFYPHVLITNKNLNESITFNIYILKNQACNASFITTGNMELIFSDSVQQTVCVFPHSPPVKVELKSSSSSHNSMYTILSPNQIDYSDEVTSFSGPAILVSQISPAYNSTLKIYDSTDILMKKSCLESDFYILNQYGFINQAFSGHQIYNCIYDKPSNWPFIVFFTALGIIVTLIIVCCFVCCCCCRPKPNYISSFQTQPSLEQYSYQQYSQPPAQQYSEVPTQPYGQPLLQNQPNNYQQYTQPTSDPYSGVPTQPYNQQNYQNPPNNYPQYADQQVPVQDQLQNPYSAVNSVY</sequence>
<dbReference type="Proteomes" id="UP000001542">
    <property type="component" value="Unassembled WGS sequence"/>
</dbReference>
<protein>
    <recommendedName>
        <fullName evidence="5">Transmembrane protein</fullName>
    </recommendedName>
</protein>
<feature type="compositionally biased region" description="Low complexity" evidence="1">
    <location>
        <begin position="329"/>
        <end position="346"/>
    </location>
</feature>
<keyword evidence="2" id="KW-1133">Transmembrane helix</keyword>
<evidence type="ECO:0000256" key="1">
    <source>
        <dbReference type="SAM" id="MobiDB-lite"/>
    </source>
</evidence>
<evidence type="ECO:0000313" key="4">
    <source>
        <dbReference type="Proteomes" id="UP000001542"/>
    </source>
</evidence>
<organism evidence="3 4">
    <name type="scientific">Trichomonas vaginalis (strain ATCC PRA-98 / G3)</name>
    <dbReference type="NCBI Taxonomy" id="412133"/>
    <lineage>
        <taxon>Eukaryota</taxon>
        <taxon>Metamonada</taxon>
        <taxon>Parabasalia</taxon>
        <taxon>Trichomonadida</taxon>
        <taxon>Trichomonadidae</taxon>
        <taxon>Trichomonas</taxon>
    </lineage>
</organism>
<dbReference type="KEGG" id="tva:4768397"/>
<gene>
    <name evidence="3" type="ORF">TVAG_483730</name>
</gene>
<proteinExistence type="predicted"/>
<evidence type="ECO:0008006" key="5">
    <source>
        <dbReference type="Google" id="ProtNLM"/>
    </source>
</evidence>
<dbReference type="VEuPathDB" id="TrichDB:TVAGG3_0981130"/>
<feature type="region of interest" description="Disordered" evidence="1">
    <location>
        <begin position="306"/>
        <end position="347"/>
    </location>
</feature>
<evidence type="ECO:0000256" key="2">
    <source>
        <dbReference type="SAM" id="Phobius"/>
    </source>
</evidence>
<accession>A2EA17</accession>
<reference evidence="3" key="2">
    <citation type="journal article" date="2007" name="Science">
        <title>Draft genome sequence of the sexually transmitted pathogen Trichomonas vaginalis.</title>
        <authorList>
            <person name="Carlton J.M."/>
            <person name="Hirt R.P."/>
            <person name="Silva J.C."/>
            <person name="Delcher A.L."/>
            <person name="Schatz M."/>
            <person name="Zhao Q."/>
            <person name="Wortman J.R."/>
            <person name="Bidwell S.L."/>
            <person name="Alsmark U.C.M."/>
            <person name="Besteiro S."/>
            <person name="Sicheritz-Ponten T."/>
            <person name="Noel C.J."/>
            <person name="Dacks J.B."/>
            <person name="Foster P.G."/>
            <person name="Simillion C."/>
            <person name="Van de Peer Y."/>
            <person name="Miranda-Saavedra D."/>
            <person name="Barton G.J."/>
            <person name="Westrop G.D."/>
            <person name="Mueller S."/>
            <person name="Dessi D."/>
            <person name="Fiori P.L."/>
            <person name="Ren Q."/>
            <person name="Paulsen I."/>
            <person name="Zhang H."/>
            <person name="Bastida-Corcuera F.D."/>
            <person name="Simoes-Barbosa A."/>
            <person name="Brown M.T."/>
            <person name="Hayes R.D."/>
            <person name="Mukherjee M."/>
            <person name="Okumura C.Y."/>
            <person name="Schneider R."/>
            <person name="Smith A.J."/>
            <person name="Vanacova S."/>
            <person name="Villalvazo M."/>
            <person name="Haas B.J."/>
            <person name="Pertea M."/>
            <person name="Feldblyum T.V."/>
            <person name="Utterback T.R."/>
            <person name="Shu C.L."/>
            <person name="Osoegawa K."/>
            <person name="de Jong P.J."/>
            <person name="Hrdy I."/>
            <person name="Horvathova L."/>
            <person name="Zubacova Z."/>
            <person name="Dolezal P."/>
            <person name="Malik S.B."/>
            <person name="Logsdon J.M. Jr."/>
            <person name="Henze K."/>
            <person name="Gupta A."/>
            <person name="Wang C.C."/>
            <person name="Dunne R.L."/>
            <person name="Upcroft J.A."/>
            <person name="Upcroft P."/>
            <person name="White O."/>
            <person name="Salzberg S.L."/>
            <person name="Tang P."/>
            <person name="Chiu C.-H."/>
            <person name="Lee Y.-S."/>
            <person name="Embley T.M."/>
            <person name="Coombs G.H."/>
            <person name="Mottram J.C."/>
            <person name="Tachezy J."/>
            <person name="Fraser-Liggett C.M."/>
            <person name="Johnson P.J."/>
        </authorList>
    </citation>
    <scope>NUCLEOTIDE SEQUENCE [LARGE SCALE GENOMIC DNA]</scope>
    <source>
        <strain evidence="3">G3</strain>
    </source>
</reference>
<dbReference type="InParanoid" id="A2EA17"/>
<keyword evidence="4" id="KW-1185">Reference proteome</keyword>
<dbReference type="RefSeq" id="XP_001322686.1">
    <property type="nucleotide sequence ID" value="XM_001322651.1"/>
</dbReference>
<keyword evidence="2" id="KW-0472">Membrane</keyword>
<feature type="transmembrane region" description="Helical" evidence="2">
    <location>
        <begin position="233"/>
        <end position="260"/>
    </location>
</feature>
<reference evidence="3" key="1">
    <citation type="submission" date="2006-10" db="EMBL/GenBank/DDBJ databases">
        <authorList>
            <person name="Amadeo P."/>
            <person name="Zhao Q."/>
            <person name="Wortman J."/>
            <person name="Fraser-Liggett C."/>
            <person name="Carlton J."/>
        </authorList>
    </citation>
    <scope>NUCLEOTIDE SEQUENCE</scope>
    <source>
        <strain evidence="3">G3</strain>
    </source>
</reference>
<dbReference type="EMBL" id="DS113337">
    <property type="protein sequence ID" value="EAY10463.1"/>
    <property type="molecule type" value="Genomic_DNA"/>
</dbReference>
<dbReference type="AlphaFoldDB" id="A2EA17"/>
<dbReference type="SMR" id="A2EA17"/>